<organism evidence="1 2">
    <name type="scientific">Plasmopara halstedii</name>
    <name type="common">Downy mildew of sunflower</name>
    <dbReference type="NCBI Taxonomy" id="4781"/>
    <lineage>
        <taxon>Eukaryota</taxon>
        <taxon>Sar</taxon>
        <taxon>Stramenopiles</taxon>
        <taxon>Oomycota</taxon>
        <taxon>Peronosporomycetes</taxon>
        <taxon>Peronosporales</taxon>
        <taxon>Peronosporaceae</taxon>
        <taxon>Plasmopara</taxon>
    </lineage>
</organism>
<name>A0A0N7L5N0_PLAHL</name>
<accession>A0A0N7L5N0</accession>
<reference evidence="2" key="1">
    <citation type="submission" date="2014-09" db="EMBL/GenBank/DDBJ databases">
        <authorList>
            <person name="Sharma Rahul"/>
            <person name="Thines Marco"/>
        </authorList>
    </citation>
    <scope>NUCLEOTIDE SEQUENCE [LARGE SCALE GENOMIC DNA]</scope>
</reference>
<proteinExistence type="predicted"/>
<evidence type="ECO:0000313" key="1">
    <source>
        <dbReference type="EMBL" id="CEG41931.1"/>
    </source>
</evidence>
<dbReference type="RefSeq" id="XP_024578300.1">
    <property type="nucleotide sequence ID" value="XM_024727754.1"/>
</dbReference>
<dbReference type="GeneID" id="36407298"/>
<evidence type="ECO:0000313" key="2">
    <source>
        <dbReference type="Proteomes" id="UP000054928"/>
    </source>
</evidence>
<sequence length="167" mass="18560">MLRLAAPKVSQKKLTELRVCKYACERAIVLVLPPPKKSATTIGIIANNFNHFYMRFRPLTLLLKLHVRMIKYSFGRAFLVATFVFQLCKKGTSCAGKGILESITTSAPNVISVGRRRGVGSVFLFSIEYAQMFVGFSANRAAKSRLIDISLYMGFEKGEIAASTQQD</sequence>
<dbReference type="AlphaFoldDB" id="A0A0N7L5N0"/>
<protein>
    <submittedName>
        <fullName evidence="1">Uncharacterized protein</fullName>
    </submittedName>
</protein>
<keyword evidence="2" id="KW-1185">Reference proteome</keyword>
<dbReference type="EMBL" id="CCYD01000610">
    <property type="protein sequence ID" value="CEG41931.1"/>
    <property type="molecule type" value="Genomic_DNA"/>
</dbReference>
<dbReference type="Proteomes" id="UP000054928">
    <property type="component" value="Unassembled WGS sequence"/>
</dbReference>